<dbReference type="FunFam" id="1.10.510.10:FF:000480">
    <property type="entry name" value="Pollen receptor-like kinase 1"/>
    <property type="match status" value="1"/>
</dbReference>
<dbReference type="InterPro" id="IPR046959">
    <property type="entry name" value="PRK1-6/SRF4-like"/>
</dbReference>
<keyword evidence="15" id="KW-0808">Transferase</keyword>
<evidence type="ECO:0000256" key="1">
    <source>
        <dbReference type="ARBA" id="ARBA00004167"/>
    </source>
</evidence>
<proteinExistence type="predicted"/>
<protein>
    <submittedName>
        <fullName evidence="15">Leucine-rich repeat protein kinase family protein</fullName>
    </submittedName>
</protein>
<keyword evidence="2" id="KW-0597">Phosphoprotein</keyword>
<evidence type="ECO:0000256" key="3">
    <source>
        <dbReference type="ARBA" id="ARBA00022614"/>
    </source>
</evidence>
<dbReference type="InterPro" id="IPR032675">
    <property type="entry name" value="LRR_dom_sf"/>
</dbReference>
<dbReference type="GO" id="GO:0004672">
    <property type="term" value="F:protein kinase activity"/>
    <property type="evidence" value="ECO:0007669"/>
    <property type="project" value="InterPro"/>
</dbReference>
<keyword evidence="15" id="KW-0418">Kinase</keyword>
<accession>A0A5A7PHY5</accession>
<comment type="caution">
    <text evidence="15">The sequence shown here is derived from an EMBL/GenBank/DDBJ whole genome shotgun (WGS) entry which is preliminary data.</text>
</comment>
<keyword evidence="3" id="KW-0433">Leucine-rich repeat</keyword>
<dbReference type="Gene3D" id="1.10.510.10">
    <property type="entry name" value="Transferase(Phosphotransferase) domain 1"/>
    <property type="match status" value="1"/>
</dbReference>
<feature type="signal peptide" evidence="13">
    <location>
        <begin position="1"/>
        <end position="25"/>
    </location>
</feature>
<dbReference type="PROSITE" id="PS50011">
    <property type="entry name" value="PROTEIN_KINASE_DOM"/>
    <property type="match status" value="1"/>
</dbReference>
<dbReference type="OrthoDB" id="418615at2759"/>
<dbReference type="GO" id="GO:0005524">
    <property type="term" value="F:ATP binding"/>
    <property type="evidence" value="ECO:0007669"/>
    <property type="project" value="InterPro"/>
</dbReference>
<feature type="coiled-coil region" evidence="10">
    <location>
        <begin position="619"/>
        <end position="738"/>
    </location>
</feature>
<evidence type="ECO:0000256" key="6">
    <source>
        <dbReference type="ARBA" id="ARBA00022737"/>
    </source>
</evidence>
<dbReference type="Gene3D" id="3.80.10.10">
    <property type="entry name" value="Ribonuclease Inhibitor"/>
    <property type="match status" value="2"/>
</dbReference>
<keyword evidence="9" id="KW-0675">Receptor</keyword>
<dbReference type="Proteomes" id="UP000325081">
    <property type="component" value="Unassembled WGS sequence"/>
</dbReference>
<evidence type="ECO:0000256" key="13">
    <source>
        <dbReference type="SAM" id="SignalP"/>
    </source>
</evidence>
<evidence type="ECO:0000256" key="2">
    <source>
        <dbReference type="ARBA" id="ARBA00022553"/>
    </source>
</evidence>
<evidence type="ECO:0000256" key="4">
    <source>
        <dbReference type="ARBA" id="ARBA00022692"/>
    </source>
</evidence>
<keyword evidence="5 13" id="KW-0732">Signal</keyword>
<keyword evidence="7 12" id="KW-1133">Transmembrane helix</keyword>
<name>A0A5A7PHY5_STRAF</name>
<gene>
    <name evidence="15" type="ORF">STAS_08551</name>
</gene>
<evidence type="ECO:0000313" key="16">
    <source>
        <dbReference type="Proteomes" id="UP000325081"/>
    </source>
</evidence>
<evidence type="ECO:0000259" key="14">
    <source>
        <dbReference type="PROSITE" id="PS50011"/>
    </source>
</evidence>
<evidence type="ECO:0000313" key="15">
    <source>
        <dbReference type="EMBL" id="GER32473.1"/>
    </source>
</evidence>
<reference evidence="16" key="1">
    <citation type="journal article" date="2019" name="Curr. Biol.">
        <title>Genome Sequence of Striga asiatica Provides Insight into the Evolution of Plant Parasitism.</title>
        <authorList>
            <person name="Yoshida S."/>
            <person name="Kim S."/>
            <person name="Wafula E.K."/>
            <person name="Tanskanen J."/>
            <person name="Kim Y.M."/>
            <person name="Honaas L."/>
            <person name="Yang Z."/>
            <person name="Spallek T."/>
            <person name="Conn C.E."/>
            <person name="Ichihashi Y."/>
            <person name="Cheong K."/>
            <person name="Cui S."/>
            <person name="Der J.P."/>
            <person name="Gundlach H."/>
            <person name="Jiao Y."/>
            <person name="Hori C."/>
            <person name="Ishida J.K."/>
            <person name="Kasahara H."/>
            <person name="Kiba T."/>
            <person name="Kim M.S."/>
            <person name="Koo N."/>
            <person name="Laohavisit A."/>
            <person name="Lee Y.H."/>
            <person name="Lumba S."/>
            <person name="McCourt P."/>
            <person name="Mortimer J.C."/>
            <person name="Mutuku J.M."/>
            <person name="Nomura T."/>
            <person name="Sasaki-Sekimoto Y."/>
            <person name="Seto Y."/>
            <person name="Wang Y."/>
            <person name="Wakatake T."/>
            <person name="Sakakibara H."/>
            <person name="Demura T."/>
            <person name="Yamaguchi S."/>
            <person name="Yoneyama K."/>
            <person name="Manabe R.I."/>
            <person name="Nelson D.C."/>
            <person name="Schulman A.H."/>
            <person name="Timko M.P."/>
            <person name="dePamphilis C.W."/>
            <person name="Choi D."/>
            <person name="Shirasu K."/>
        </authorList>
    </citation>
    <scope>NUCLEOTIDE SEQUENCE [LARGE SCALE GENOMIC DNA]</scope>
    <source>
        <strain evidence="16">cv. UVA1</strain>
    </source>
</reference>
<dbReference type="SUPFAM" id="SSF52058">
    <property type="entry name" value="L domain-like"/>
    <property type="match status" value="1"/>
</dbReference>
<dbReference type="InterPro" id="IPR001245">
    <property type="entry name" value="Ser-Thr/Tyr_kinase_cat_dom"/>
</dbReference>
<feature type="transmembrane region" description="Helical" evidence="12">
    <location>
        <begin position="937"/>
        <end position="961"/>
    </location>
</feature>
<sequence>MAHQAARLSIIFLSALSICAVPSYSDDTAYAKSLLKFKQSLTDTSSALASWREPLDSSLCTHNKPNWAGLLCSNGSLIGLRLENMGLRGEINLGPLTELPLLTLSFMHNNLSGSFPGGLRRLGRLRSLFLANNGFGGEIPNDSFEGMRGMRRVVLGANSFSGKIPSSLLGLPRLVDLQLQENGFVGRVPDFRQAGLVVNFSNNRLEGGIPVGLENQNASSFLGNIKLCGKPLKPCKANGLNKNKIALTTAAVAIVALLFLAILFLRRKRSKPLKYQKSLETARRNGGGGASSAGRKSGEYGKLYFVRGDRERFSLGELLKAPAEILGSGSFGSSYKATLTGGQSYVVRRFRQMGNAGKEEFYGHMRRLGRLSHRNLVPVVGFYYRKEEKLLIADFVENGSLASHLHGKRTPNQPSLDWPTRLKIIKGIARGLSYLYKELPNLTLPHGHLKSSNILLDPTYEPLLSDYSLAPLINKDHAHNFMVAHKSPESTQLDRVTRKTDVWSLGILILELLTGRFPANYLKWGRGPSSDLATWVDSVLREDWSGEVFDKGIMGNLGSNNSEGQMVKLLKIGMCCCEWDVEKRWDLREAVERIEELKEIDENQIVEKNGELKEKDVVIAEMEKLIKEKSDSIVTLESEIASRQENGNSDADVQLGKSNAKIGELEKQVEKLTKDLEVKIKEKEQLEARLTEAEKKASELNTKVNSLQKIIDNQKSKLQKTERALQIAEEEMMNTKFEVASKTKELMEVHGAWFPPWLAAHLIYYQAHLKTNWNIHGKPTFDLLMQKAVEKKAQAEDWAAPHVKAMKTKAPVVKEKLTVIASNVQPHVQILTTKSIEIYKSSKNALSPHITRVLELVDPYFQDLRKISNPYIDRVADSARPHVDKLRAVLKPYTEKGAQVSGKFLESAKIYHHRVQDKVQEKLKSHELTVPLATKELVWFSASALLALPVIFLMKICSAIFCRKAPRPTRNVNRDRGKAN</sequence>
<dbReference type="EMBL" id="BKCP01004616">
    <property type="protein sequence ID" value="GER32473.1"/>
    <property type="molecule type" value="Genomic_DNA"/>
</dbReference>
<evidence type="ECO:0000256" key="7">
    <source>
        <dbReference type="ARBA" id="ARBA00022989"/>
    </source>
</evidence>
<comment type="subcellular location">
    <subcellularLocation>
        <location evidence="1">Membrane</location>
        <topology evidence="1">Single-pass membrane protein</topology>
    </subcellularLocation>
</comment>
<keyword evidence="8 12" id="KW-0472">Membrane</keyword>
<dbReference type="PANTHER" id="PTHR48007">
    <property type="entry name" value="LEUCINE-RICH REPEAT RECEPTOR-LIKE PROTEIN KINASE PXC1"/>
    <property type="match status" value="1"/>
</dbReference>
<dbReference type="InterPro" id="IPR013210">
    <property type="entry name" value="LRR_N_plant-typ"/>
</dbReference>
<keyword evidence="4 12" id="KW-0812">Transmembrane</keyword>
<evidence type="ECO:0000256" key="5">
    <source>
        <dbReference type="ARBA" id="ARBA00022729"/>
    </source>
</evidence>
<dbReference type="SUPFAM" id="SSF58113">
    <property type="entry name" value="Apolipoprotein A-I"/>
    <property type="match status" value="1"/>
</dbReference>
<dbReference type="Pfam" id="PF07714">
    <property type="entry name" value="PK_Tyr_Ser-Thr"/>
    <property type="match status" value="1"/>
</dbReference>
<dbReference type="SUPFAM" id="SSF56112">
    <property type="entry name" value="Protein kinase-like (PK-like)"/>
    <property type="match status" value="1"/>
</dbReference>
<feature type="domain" description="Protein kinase" evidence="14">
    <location>
        <begin position="320"/>
        <end position="597"/>
    </location>
</feature>
<keyword evidence="10" id="KW-0175">Coiled coil</keyword>
<dbReference type="Pfam" id="PF08263">
    <property type="entry name" value="LRRNT_2"/>
    <property type="match status" value="1"/>
</dbReference>
<dbReference type="GO" id="GO:0016020">
    <property type="term" value="C:membrane"/>
    <property type="evidence" value="ECO:0007669"/>
    <property type="project" value="UniProtKB-SubCell"/>
</dbReference>
<feature type="region of interest" description="Disordered" evidence="11">
    <location>
        <begin position="276"/>
        <end position="295"/>
    </location>
</feature>
<evidence type="ECO:0000256" key="10">
    <source>
        <dbReference type="SAM" id="Coils"/>
    </source>
</evidence>
<evidence type="ECO:0000256" key="8">
    <source>
        <dbReference type="ARBA" id="ARBA00023136"/>
    </source>
</evidence>
<keyword evidence="6" id="KW-0677">Repeat</keyword>
<evidence type="ECO:0000256" key="11">
    <source>
        <dbReference type="SAM" id="MobiDB-lite"/>
    </source>
</evidence>
<feature type="chain" id="PRO_5022719532" evidence="13">
    <location>
        <begin position="26"/>
        <end position="980"/>
    </location>
</feature>
<dbReference type="AlphaFoldDB" id="A0A5A7PHY5"/>
<keyword evidence="16" id="KW-1185">Reference proteome</keyword>
<dbReference type="Gene3D" id="3.30.200.20">
    <property type="entry name" value="Phosphorylase Kinase, domain 1"/>
    <property type="match status" value="1"/>
</dbReference>
<dbReference type="InterPro" id="IPR011009">
    <property type="entry name" value="Kinase-like_dom_sf"/>
</dbReference>
<dbReference type="InterPro" id="IPR000719">
    <property type="entry name" value="Prot_kinase_dom"/>
</dbReference>
<evidence type="ECO:0000256" key="9">
    <source>
        <dbReference type="ARBA" id="ARBA00023170"/>
    </source>
</evidence>
<feature type="transmembrane region" description="Helical" evidence="12">
    <location>
        <begin position="245"/>
        <end position="265"/>
    </location>
</feature>
<dbReference type="PANTHER" id="PTHR48007:SF67">
    <property type="entry name" value="POLLEN RECEPTOR-LIKE KINASE 1"/>
    <property type="match status" value="1"/>
</dbReference>
<organism evidence="15 16">
    <name type="scientific">Striga asiatica</name>
    <name type="common">Asiatic witchweed</name>
    <name type="synonym">Buchnera asiatica</name>
    <dbReference type="NCBI Taxonomy" id="4170"/>
    <lineage>
        <taxon>Eukaryota</taxon>
        <taxon>Viridiplantae</taxon>
        <taxon>Streptophyta</taxon>
        <taxon>Embryophyta</taxon>
        <taxon>Tracheophyta</taxon>
        <taxon>Spermatophyta</taxon>
        <taxon>Magnoliopsida</taxon>
        <taxon>eudicotyledons</taxon>
        <taxon>Gunneridae</taxon>
        <taxon>Pentapetalae</taxon>
        <taxon>asterids</taxon>
        <taxon>lamiids</taxon>
        <taxon>Lamiales</taxon>
        <taxon>Orobanchaceae</taxon>
        <taxon>Buchnereae</taxon>
        <taxon>Striga</taxon>
    </lineage>
</organism>
<evidence type="ECO:0000256" key="12">
    <source>
        <dbReference type="SAM" id="Phobius"/>
    </source>
</evidence>
<dbReference type="Gene3D" id="1.20.5.1230">
    <property type="entry name" value="Apolipoprotein A-I"/>
    <property type="match status" value="1"/>
</dbReference>